<dbReference type="Proteomes" id="UP001595755">
    <property type="component" value="Unassembled WGS sequence"/>
</dbReference>
<organism evidence="1 2">
    <name type="scientific">Cohnella boryungensis</name>
    <dbReference type="NCBI Taxonomy" id="768479"/>
    <lineage>
        <taxon>Bacteria</taxon>
        <taxon>Bacillati</taxon>
        <taxon>Bacillota</taxon>
        <taxon>Bacilli</taxon>
        <taxon>Bacillales</taxon>
        <taxon>Paenibacillaceae</taxon>
        <taxon>Cohnella</taxon>
    </lineage>
</organism>
<protein>
    <submittedName>
        <fullName evidence="1">Uncharacterized protein</fullName>
    </submittedName>
</protein>
<accession>A0ABV8SC67</accession>
<sequence length="254" mass="29362">MKLMTNEKQVLEQVLVEGQFGRKPTAAIRVLMKHYFSQGLSKEEVREKVEGHLAKQTGYQPARWDKTLTAMVRTIAIQSHELHEVESVDIMRRELDNIAALQDRNLEKLAFVLLVYAKAKNKMNPGNKGWVSQPAKLLLKEAELSRVRNKELLLHELVNRGYITPSRIVDREDVQVNLVLDIGEAGIVIRDLRDVVAYYLQWKEGGTRYAHCAECGLLFRRKSNNGKYCACCKKQKELAWKRENMRSRRRACVE</sequence>
<keyword evidence="2" id="KW-1185">Reference proteome</keyword>
<gene>
    <name evidence="1" type="ORF">ACFO1S_11755</name>
</gene>
<reference evidence="2" key="1">
    <citation type="journal article" date="2019" name="Int. J. Syst. Evol. Microbiol.">
        <title>The Global Catalogue of Microorganisms (GCM) 10K type strain sequencing project: providing services to taxonomists for standard genome sequencing and annotation.</title>
        <authorList>
            <consortium name="The Broad Institute Genomics Platform"/>
            <consortium name="The Broad Institute Genome Sequencing Center for Infectious Disease"/>
            <person name="Wu L."/>
            <person name="Ma J."/>
        </authorList>
    </citation>
    <scope>NUCLEOTIDE SEQUENCE [LARGE SCALE GENOMIC DNA]</scope>
    <source>
        <strain evidence="2">CGMCC 4.1641</strain>
    </source>
</reference>
<name>A0ABV8SC67_9BACL</name>
<evidence type="ECO:0000313" key="2">
    <source>
        <dbReference type="Proteomes" id="UP001595755"/>
    </source>
</evidence>
<evidence type="ECO:0000313" key="1">
    <source>
        <dbReference type="EMBL" id="MFC4304104.1"/>
    </source>
</evidence>
<dbReference type="EMBL" id="JBHSED010000018">
    <property type="protein sequence ID" value="MFC4304104.1"/>
    <property type="molecule type" value="Genomic_DNA"/>
</dbReference>
<proteinExistence type="predicted"/>
<comment type="caution">
    <text evidence="1">The sequence shown here is derived from an EMBL/GenBank/DDBJ whole genome shotgun (WGS) entry which is preliminary data.</text>
</comment>
<dbReference type="RefSeq" id="WP_204604739.1">
    <property type="nucleotide sequence ID" value="NZ_JBHSED010000018.1"/>
</dbReference>